<dbReference type="OrthoDB" id="3925720at2759"/>
<feature type="region of interest" description="Disordered" evidence="1">
    <location>
        <begin position="1"/>
        <end position="69"/>
    </location>
</feature>
<feature type="region of interest" description="Disordered" evidence="1">
    <location>
        <begin position="208"/>
        <end position="229"/>
    </location>
</feature>
<organism evidence="2 3">
    <name type="scientific">Venturia effusa</name>
    <dbReference type="NCBI Taxonomy" id="50376"/>
    <lineage>
        <taxon>Eukaryota</taxon>
        <taxon>Fungi</taxon>
        <taxon>Dikarya</taxon>
        <taxon>Ascomycota</taxon>
        <taxon>Pezizomycotina</taxon>
        <taxon>Dothideomycetes</taxon>
        <taxon>Pleosporomycetidae</taxon>
        <taxon>Venturiales</taxon>
        <taxon>Venturiaceae</taxon>
        <taxon>Venturia</taxon>
    </lineage>
</organism>
<accession>A0A517KXS9</accession>
<feature type="compositionally biased region" description="Basic and acidic residues" evidence="1">
    <location>
        <begin position="215"/>
        <end position="229"/>
    </location>
</feature>
<evidence type="ECO:0000256" key="1">
    <source>
        <dbReference type="SAM" id="MobiDB-lite"/>
    </source>
</evidence>
<keyword evidence="3" id="KW-1185">Reference proteome</keyword>
<gene>
    <name evidence="2" type="ORF">FKW77_010486</name>
</gene>
<dbReference type="EMBL" id="CP042185">
    <property type="protein sequence ID" value="QDS68184.1"/>
    <property type="molecule type" value="Genomic_DNA"/>
</dbReference>
<evidence type="ECO:0000313" key="2">
    <source>
        <dbReference type="EMBL" id="QDS68184.1"/>
    </source>
</evidence>
<dbReference type="Proteomes" id="UP000316270">
    <property type="component" value="Chromosome 1"/>
</dbReference>
<proteinExistence type="predicted"/>
<reference evidence="2 3" key="1">
    <citation type="submission" date="2019-07" db="EMBL/GenBank/DDBJ databases">
        <title>Finished genome of Venturia effusa.</title>
        <authorList>
            <person name="Young C.A."/>
            <person name="Cox M.P."/>
            <person name="Ganley A.R.D."/>
            <person name="David W.J."/>
        </authorList>
    </citation>
    <scope>NUCLEOTIDE SEQUENCE [LARGE SCALE GENOMIC DNA]</scope>
    <source>
        <strain evidence="3">albino</strain>
    </source>
</reference>
<sequence>MPLRKPPPKRKQSIREDTGRRPTFSSVTTTPAVRPEFGPTTALDDRPTSPSSSKRGSTNSDNPLIVEPEGAVRAFNTLEGLCIEHGERYPPPRPSSSEPRCQSVYDIYHYDFDQDVTSSYNDAHVQIRECHETPPISIHEGLVSMYRGPEWQPQIYDEGPIMKLKRRVSIAGSKFGDNIRRRGGSLKRRMSNRLGFQQFPEQVAYVGDNPNTKTPRFDGESFDEGARDDNGTTVWRQIQYEL</sequence>
<feature type="compositionally biased region" description="Polar residues" evidence="1">
    <location>
        <begin position="48"/>
        <end position="62"/>
    </location>
</feature>
<protein>
    <submittedName>
        <fullName evidence="2">Uncharacterized protein</fullName>
    </submittedName>
</protein>
<evidence type="ECO:0000313" key="3">
    <source>
        <dbReference type="Proteomes" id="UP000316270"/>
    </source>
</evidence>
<name>A0A517KXS9_9PEZI</name>
<dbReference type="AlphaFoldDB" id="A0A517KXS9"/>
<feature type="compositionally biased region" description="Basic residues" evidence="1">
    <location>
        <begin position="1"/>
        <end position="12"/>
    </location>
</feature>